<evidence type="ECO:0000313" key="3">
    <source>
        <dbReference type="Proteomes" id="UP000285258"/>
    </source>
</evidence>
<evidence type="ECO:0000313" key="2">
    <source>
        <dbReference type="EMBL" id="ROT89355.1"/>
    </source>
</evidence>
<comment type="caution">
    <text evidence="2">The sequence shown here is derived from an EMBL/GenBank/DDBJ whole genome shotgun (WGS) entry which is preliminary data.</text>
</comment>
<sequence length="245" mass="26985">MDGGEGMDAGRPIDAEALRAYYEQLPNEYGFASQCKMTLLGDLKGKRVLDIDCRRGKGVIKLSDYVGARGRVVGVDPTPEWIEIARSYQDDAWRRNGLPENNMEYLVAYPEDLAAAGLADGTFDLVFANSSVTVDFCPEAVFREAFRVLRPGGVLVYDGVVAAGVRDAGTVARARELGNAVQAAPARDEFEAMMARIGFERPEYYEESDVSPETGYVGGFEVPTAETDEDVRFVKTTARIYKPRR</sequence>
<dbReference type="Gene3D" id="3.40.50.150">
    <property type="entry name" value="Vaccinia Virus protein VP39"/>
    <property type="match status" value="1"/>
</dbReference>
<organism evidence="2 3">
    <name type="scientific">Gordonibacter urolithinfaciens</name>
    <dbReference type="NCBI Taxonomy" id="1335613"/>
    <lineage>
        <taxon>Bacteria</taxon>
        <taxon>Bacillati</taxon>
        <taxon>Actinomycetota</taxon>
        <taxon>Coriobacteriia</taxon>
        <taxon>Eggerthellales</taxon>
        <taxon>Eggerthellaceae</taxon>
        <taxon>Gordonibacter</taxon>
    </lineage>
</organism>
<feature type="domain" description="Methyltransferase" evidence="1">
    <location>
        <begin position="44"/>
        <end position="161"/>
    </location>
</feature>
<dbReference type="PANTHER" id="PTHR43591">
    <property type="entry name" value="METHYLTRANSFERASE"/>
    <property type="match status" value="1"/>
</dbReference>
<dbReference type="EMBL" id="QIBW01000010">
    <property type="protein sequence ID" value="ROT89355.1"/>
    <property type="molecule type" value="Genomic_DNA"/>
</dbReference>
<dbReference type="InterPro" id="IPR025714">
    <property type="entry name" value="Methyltranfer_dom"/>
</dbReference>
<keyword evidence="2" id="KW-0808">Transferase</keyword>
<dbReference type="AlphaFoldDB" id="A0A423UJ71"/>
<proteinExistence type="predicted"/>
<protein>
    <submittedName>
        <fullName evidence="2">Methyltransferase domain-containing protein</fullName>
    </submittedName>
</protein>
<accession>A0A423UJ71</accession>
<dbReference type="InterPro" id="IPR029063">
    <property type="entry name" value="SAM-dependent_MTases_sf"/>
</dbReference>
<dbReference type="GO" id="GO:0008168">
    <property type="term" value="F:methyltransferase activity"/>
    <property type="evidence" value="ECO:0007669"/>
    <property type="project" value="UniProtKB-KW"/>
</dbReference>
<dbReference type="Proteomes" id="UP000285258">
    <property type="component" value="Unassembled WGS sequence"/>
</dbReference>
<dbReference type="SUPFAM" id="SSF53335">
    <property type="entry name" value="S-adenosyl-L-methionine-dependent methyltransferases"/>
    <property type="match status" value="1"/>
</dbReference>
<dbReference type="GO" id="GO:0032259">
    <property type="term" value="P:methylation"/>
    <property type="evidence" value="ECO:0007669"/>
    <property type="project" value="UniProtKB-KW"/>
</dbReference>
<reference evidence="3" key="1">
    <citation type="submission" date="2018-05" db="EMBL/GenBank/DDBJ databases">
        <title>Genome Sequencing of selected type strains of the family Eggerthellaceae.</title>
        <authorList>
            <person name="Danylec N."/>
            <person name="Stoll D.A."/>
            <person name="Doetsch A."/>
            <person name="Huch M."/>
        </authorList>
    </citation>
    <scope>NUCLEOTIDE SEQUENCE [LARGE SCALE GENOMIC DNA]</scope>
    <source>
        <strain evidence="3">DSM 27213</strain>
    </source>
</reference>
<evidence type="ECO:0000259" key="1">
    <source>
        <dbReference type="Pfam" id="PF13847"/>
    </source>
</evidence>
<gene>
    <name evidence="2" type="ORF">DMP12_09090</name>
</gene>
<keyword evidence="2" id="KW-0489">Methyltransferase</keyword>
<dbReference type="CDD" id="cd02440">
    <property type="entry name" value="AdoMet_MTases"/>
    <property type="match status" value="1"/>
</dbReference>
<dbReference type="Pfam" id="PF13847">
    <property type="entry name" value="Methyltransf_31"/>
    <property type="match status" value="1"/>
</dbReference>
<name>A0A423UJ71_9ACTN</name>